<dbReference type="AlphaFoldDB" id="A0A6I6MN69"/>
<sequence length="134" mass="14830">MNRPSPARILARRAHARIRYAKPTVQASARRVAPNPANIAPMSKRKASASKPQRRPRGEIDRNYFYGDVLIKTGVAVGVALGLIALYTPFTLMGAINDGMYDYLAVMGTFGVIGIVAFFAGRHLRREATHWDFD</sequence>
<dbReference type="EMBL" id="CP047045">
    <property type="protein sequence ID" value="QGZ94746.1"/>
    <property type="molecule type" value="Genomic_DNA"/>
</dbReference>
<feature type="transmembrane region" description="Helical" evidence="2">
    <location>
        <begin position="100"/>
        <end position="120"/>
    </location>
</feature>
<keyword evidence="2" id="KW-1133">Transmembrane helix</keyword>
<feature type="compositionally biased region" description="Basic residues" evidence="1">
    <location>
        <begin position="43"/>
        <end position="55"/>
    </location>
</feature>
<accession>A0A6I6MN69</accession>
<dbReference type="KEGG" id="tsv:DSM104635_01576"/>
<dbReference type="Proteomes" id="UP000431269">
    <property type="component" value="Chromosome"/>
</dbReference>
<keyword evidence="2" id="KW-0472">Membrane</keyword>
<proteinExistence type="predicted"/>
<evidence type="ECO:0000256" key="1">
    <source>
        <dbReference type="SAM" id="MobiDB-lite"/>
    </source>
</evidence>
<gene>
    <name evidence="3" type="ORF">DSM104635_01576</name>
</gene>
<evidence type="ECO:0000256" key="2">
    <source>
        <dbReference type="SAM" id="Phobius"/>
    </source>
</evidence>
<feature type="transmembrane region" description="Helical" evidence="2">
    <location>
        <begin position="64"/>
        <end position="88"/>
    </location>
</feature>
<organism evidence="3 4">
    <name type="scientific">Terricaulis silvestris</name>
    <dbReference type="NCBI Taxonomy" id="2686094"/>
    <lineage>
        <taxon>Bacteria</taxon>
        <taxon>Pseudomonadati</taxon>
        <taxon>Pseudomonadota</taxon>
        <taxon>Alphaproteobacteria</taxon>
        <taxon>Caulobacterales</taxon>
        <taxon>Caulobacteraceae</taxon>
        <taxon>Terricaulis</taxon>
    </lineage>
</organism>
<keyword evidence="4" id="KW-1185">Reference proteome</keyword>
<name>A0A6I6MN69_9CAUL</name>
<evidence type="ECO:0000313" key="4">
    <source>
        <dbReference type="Proteomes" id="UP000431269"/>
    </source>
</evidence>
<reference evidence="4" key="1">
    <citation type="submission" date="2019-12" db="EMBL/GenBank/DDBJ databases">
        <title>Complete genome of Terracaulis silvestris 0127_4.</title>
        <authorList>
            <person name="Vieira S."/>
            <person name="Riedel T."/>
            <person name="Sproer C."/>
            <person name="Pascual J."/>
            <person name="Boedeker C."/>
            <person name="Overmann J."/>
        </authorList>
    </citation>
    <scope>NUCLEOTIDE SEQUENCE [LARGE SCALE GENOMIC DNA]</scope>
    <source>
        <strain evidence="4">0127_4</strain>
    </source>
</reference>
<feature type="region of interest" description="Disordered" evidence="1">
    <location>
        <begin position="26"/>
        <end position="57"/>
    </location>
</feature>
<protein>
    <submittedName>
        <fullName evidence="3">Uncharacterized protein</fullName>
    </submittedName>
</protein>
<evidence type="ECO:0000313" key="3">
    <source>
        <dbReference type="EMBL" id="QGZ94746.1"/>
    </source>
</evidence>
<keyword evidence="2" id="KW-0812">Transmembrane</keyword>